<sequence>MTKKTVTLLLLFLAVLTASAQDEKRNMFNPIHTALVSQTIAPDARGGGLGDVGAATDPDVASQYWNPAKYPFCISRAGVSLNYTPWLRQLVGDMDIAYLAGYYRIGDYSAISGSIRYFSLGEVFFSDTDEGMSIKPYEMSLDVAYSMMLSEKFSLAAAVRYLRSDMSYSQTEETSASGAFGADIACYYQDYINLGSRECQLGLGLNVSNIGSKITFGGSTRSEFIPTNLRLGASLMIPINEYNRFTIAADANKLLVPSYPSMAKYEEAKANGETTAATLDEYADEVYYDIGSISGMFKSFSDAPGGFKEELDEIQWSIGAEYVYNDKFSLRAGYHHEAESKGNRKYYTVGAGFRMNVFSLDVGYVVSKANSSPLDQTLRFSLAFDMDGIKDLFGRR</sequence>
<organism evidence="1 2">
    <name type="scientific">Palleniella muris</name>
    <dbReference type="NCBI Taxonomy" id="3038145"/>
    <lineage>
        <taxon>Bacteria</taxon>
        <taxon>Pseudomonadati</taxon>
        <taxon>Bacteroidota</taxon>
        <taxon>Bacteroidia</taxon>
        <taxon>Bacteroidales</taxon>
        <taxon>Prevotellaceae</taxon>
        <taxon>Palleniella</taxon>
    </lineage>
</organism>
<keyword evidence="2" id="KW-1185">Reference proteome</keyword>
<evidence type="ECO:0000313" key="2">
    <source>
        <dbReference type="Proteomes" id="UP000308886"/>
    </source>
</evidence>
<reference evidence="1" key="1">
    <citation type="submission" date="2019-04" db="EMBL/GenBank/DDBJ databases">
        <title>Microbes associate with the intestines of laboratory mice.</title>
        <authorList>
            <person name="Navarre W."/>
            <person name="Wong E."/>
            <person name="Huang K."/>
            <person name="Tropini C."/>
            <person name="Ng K."/>
            <person name="Yu B."/>
        </authorList>
    </citation>
    <scope>NUCLEOTIDE SEQUENCE</scope>
    <source>
        <strain evidence="1">NM73_A23</strain>
    </source>
</reference>
<comment type="caution">
    <text evidence="1">The sequence shown here is derived from an EMBL/GenBank/DDBJ whole genome shotgun (WGS) entry which is preliminary data.</text>
</comment>
<name>A0AC61QMM2_9BACT</name>
<dbReference type="Proteomes" id="UP000308886">
    <property type="component" value="Unassembled WGS sequence"/>
</dbReference>
<evidence type="ECO:0000313" key="1">
    <source>
        <dbReference type="EMBL" id="TGX80597.1"/>
    </source>
</evidence>
<dbReference type="EMBL" id="SRZC01000024">
    <property type="protein sequence ID" value="TGX80597.1"/>
    <property type="molecule type" value="Genomic_DNA"/>
</dbReference>
<protein>
    <submittedName>
        <fullName evidence="1">Type IX secretion system outer membrane channel protein PorV</fullName>
    </submittedName>
</protein>
<gene>
    <name evidence="1" type="primary">porV</name>
    <name evidence="1" type="ORF">E5358_12565</name>
</gene>
<proteinExistence type="predicted"/>
<accession>A0AC61QMM2</accession>